<dbReference type="Proteomes" id="UP000663873">
    <property type="component" value="Unassembled WGS sequence"/>
</dbReference>
<name>A0A821TT87_9BILA</name>
<comment type="caution">
    <text evidence="2">The sequence shown here is derived from an EMBL/GenBank/DDBJ whole genome shotgun (WGS) entry which is preliminary data.</text>
</comment>
<protein>
    <submittedName>
        <fullName evidence="2">Uncharacterized protein</fullName>
    </submittedName>
</protein>
<gene>
    <name evidence="2" type="ORF">UJA718_LOCUS44497</name>
</gene>
<feature type="region of interest" description="Disordered" evidence="1">
    <location>
        <begin position="1"/>
        <end position="22"/>
    </location>
</feature>
<keyword evidence="3" id="KW-1185">Reference proteome</keyword>
<accession>A0A821TT87</accession>
<evidence type="ECO:0000313" key="2">
    <source>
        <dbReference type="EMBL" id="CAF4876295.1"/>
    </source>
</evidence>
<feature type="non-terminal residue" evidence="2">
    <location>
        <position position="90"/>
    </location>
</feature>
<evidence type="ECO:0000256" key="1">
    <source>
        <dbReference type="SAM" id="MobiDB-lite"/>
    </source>
</evidence>
<evidence type="ECO:0000313" key="3">
    <source>
        <dbReference type="Proteomes" id="UP000663873"/>
    </source>
</evidence>
<reference evidence="2" key="1">
    <citation type="submission" date="2021-02" db="EMBL/GenBank/DDBJ databases">
        <authorList>
            <person name="Nowell W R."/>
        </authorList>
    </citation>
    <scope>NUCLEOTIDE SEQUENCE</scope>
</reference>
<proteinExistence type="predicted"/>
<feature type="non-terminal residue" evidence="2">
    <location>
        <position position="1"/>
    </location>
</feature>
<organism evidence="2 3">
    <name type="scientific">Rotaria socialis</name>
    <dbReference type="NCBI Taxonomy" id="392032"/>
    <lineage>
        <taxon>Eukaryota</taxon>
        <taxon>Metazoa</taxon>
        <taxon>Spiralia</taxon>
        <taxon>Gnathifera</taxon>
        <taxon>Rotifera</taxon>
        <taxon>Eurotatoria</taxon>
        <taxon>Bdelloidea</taxon>
        <taxon>Philodinida</taxon>
        <taxon>Philodinidae</taxon>
        <taxon>Rotaria</taxon>
    </lineage>
</organism>
<dbReference type="AlphaFoldDB" id="A0A821TT87"/>
<sequence length="90" mass="9863">SIENIDEQSSKKKIKTKSNEDQVMIPPIIRSVTRPPSEVQSISPIIQPTAAVSQQTPSVVKSTPLISETTTPVLKEHIVEEETTSEQPLS</sequence>
<dbReference type="EMBL" id="CAJOBP010068979">
    <property type="protein sequence ID" value="CAF4876295.1"/>
    <property type="molecule type" value="Genomic_DNA"/>
</dbReference>